<dbReference type="Proteomes" id="UP000613840">
    <property type="component" value="Unassembled WGS sequence"/>
</dbReference>
<keyword evidence="1" id="KW-0472">Membrane</keyword>
<keyword evidence="3" id="KW-1185">Reference proteome</keyword>
<keyword evidence="1" id="KW-1133">Transmembrane helix</keyword>
<evidence type="ECO:0000313" key="2">
    <source>
        <dbReference type="EMBL" id="GGL77927.1"/>
    </source>
</evidence>
<proteinExistence type="predicted"/>
<protein>
    <submittedName>
        <fullName evidence="2">Uncharacterized protein</fullName>
    </submittedName>
</protein>
<feature type="transmembrane region" description="Helical" evidence="1">
    <location>
        <begin position="12"/>
        <end position="31"/>
    </location>
</feature>
<accession>A0A917W8B1</accession>
<reference evidence="2" key="2">
    <citation type="submission" date="2020-09" db="EMBL/GenBank/DDBJ databases">
        <authorList>
            <person name="Sun Q."/>
            <person name="Zhou Y."/>
        </authorList>
    </citation>
    <scope>NUCLEOTIDE SEQUENCE</scope>
    <source>
        <strain evidence="2">CGMCC 4.7306</strain>
    </source>
</reference>
<dbReference type="EMBL" id="BMMZ01000013">
    <property type="protein sequence ID" value="GGL77927.1"/>
    <property type="molecule type" value="Genomic_DNA"/>
</dbReference>
<evidence type="ECO:0000313" key="3">
    <source>
        <dbReference type="Proteomes" id="UP000613840"/>
    </source>
</evidence>
<feature type="transmembrane region" description="Helical" evidence="1">
    <location>
        <begin position="43"/>
        <end position="60"/>
    </location>
</feature>
<organism evidence="2 3">
    <name type="scientific">Microlunatus endophyticus</name>
    <dbReference type="NCBI Taxonomy" id="1716077"/>
    <lineage>
        <taxon>Bacteria</taxon>
        <taxon>Bacillati</taxon>
        <taxon>Actinomycetota</taxon>
        <taxon>Actinomycetes</taxon>
        <taxon>Propionibacteriales</taxon>
        <taxon>Propionibacteriaceae</taxon>
        <taxon>Microlunatus</taxon>
    </lineage>
</organism>
<comment type="caution">
    <text evidence="2">The sequence shown here is derived from an EMBL/GenBank/DDBJ whole genome shotgun (WGS) entry which is preliminary data.</text>
</comment>
<keyword evidence="1" id="KW-0812">Transmembrane</keyword>
<gene>
    <name evidence="2" type="ORF">GCM10011575_40270</name>
</gene>
<reference evidence="2" key="1">
    <citation type="journal article" date="2014" name="Int. J. Syst. Evol. Microbiol.">
        <title>Complete genome sequence of Corynebacterium casei LMG S-19264T (=DSM 44701T), isolated from a smear-ripened cheese.</title>
        <authorList>
            <consortium name="US DOE Joint Genome Institute (JGI-PGF)"/>
            <person name="Walter F."/>
            <person name="Albersmeier A."/>
            <person name="Kalinowski J."/>
            <person name="Ruckert C."/>
        </authorList>
    </citation>
    <scope>NUCLEOTIDE SEQUENCE</scope>
    <source>
        <strain evidence="2">CGMCC 4.7306</strain>
    </source>
</reference>
<dbReference type="AlphaFoldDB" id="A0A917W8B1"/>
<name>A0A917W8B1_9ACTN</name>
<evidence type="ECO:0000256" key="1">
    <source>
        <dbReference type="SAM" id="Phobius"/>
    </source>
</evidence>
<sequence length="64" mass="6769">MNTPMKRRPDAVSVILGLMATILALGGLWLSFGGTIEWSTLRIAAPLVLVLIGIIGLVAARPRS</sequence>
<dbReference type="RefSeq" id="WP_188897188.1">
    <property type="nucleotide sequence ID" value="NZ_BMMZ01000013.1"/>
</dbReference>